<proteinExistence type="predicted"/>
<feature type="compositionally biased region" description="Basic and acidic residues" evidence="1">
    <location>
        <begin position="120"/>
        <end position="157"/>
    </location>
</feature>
<reference evidence="3" key="1">
    <citation type="journal article" date="2020" name="Stud. Mycol.">
        <title>101 Dothideomycetes genomes: a test case for predicting lifestyles and emergence of pathogens.</title>
        <authorList>
            <person name="Haridas S."/>
            <person name="Albert R."/>
            <person name="Binder M."/>
            <person name="Bloem J."/>
            <person name="Labutti K."/>
            <person name="Salamov A."/>
            <person name="Andreopoulos B."/>
            <person name="Baker S."/>
            <person name="Barry K."/>
            <person name="Bills G."/>
            <person name="Bluhm B."/>
            <person name="Cannon C."/>
            <person name="Castanera R."/>
            <person name="Culley D."/>
            <person name="Daum C."/>
            <person name="Ezra D."/>
            <person name="Gonzalez J."/>
            <person name="Henrissat B."/>
            <person name="Kuo A."/>
            <person name="Liang C."/>
            <person name="Lipzen A."/>
            <person name="Lutzoni F."/>
            <person name="Magnuson J."/>
            <person name="Mondo S."/>
            <person name="Nolan M."/>
            <person name="Ohm R."/>
            <person name="Pangilinan J."/>
            <person name="Park H.-J."/>
            <person name="Ramirez L."/>
            <person name="Alfaro M."/>
            <person name="Sun H."/>
            <person name="Tritt A."/>
            <person name="Yoshinaga Y."/>
            <person name="Zwiers L.-H."/>
            <person name="Turgeon B."/>
            <person name="Goodwin S."/>
            <person name="Spatafora J."/>
            <person name="Crous P."/>
            <person name="Grigoriev I."/>
        </authorList>
    </citation>
    <scope>NUCLEOTIDE SEQUENCE</scope>
    <source>
        <strain evidence="3">CBS 262.69</strain>
    </source>
</reference>
<evidence type="ECO:0000256" key="1">
    <source>
        <dbReference type="SAM" id="MobiDB-lite"/>
    </source>
</evidence>
<protein>
    <recommendedName>
        <fullName evidence="2">Retrovirus-related Pol polyprotein from transposon TNT 1-94-like beta-barrel domain-containing protein</fullName>
    </recommendedName>
</protein>
<dbReference type="InterPro" id="IPR054722">
    <property type="entry name" value="PolX-like_BBD"/>
</dbReference>
<dbReference type="EMBL" id="ML996691">
    <property type="protein sequence ID" value="KAF2402618.1"/>
    <property type="molecule type" value="Genomic_DNA"/>
</dbReference>
<gene>
    <name evidence="3" type="ORF">EJ06DRAFT_348263</name>
</gene>
<dbReference type="Pfam" id="PF22936">
    <property type="entry name" value="Pol_BBD"/>
    <property type="match status" value="1"/>
</dbReference>
<evidence type="ECO:0000313" key="3">
    <source>
        <dbReference type="EMBL" id="KAF2402618.1"/>
    </source>
</evidence>
<accession>A0A6G1I2U4</accession>
<organism evidence="3 4">
    <name type="scientific">Trichodelitschia bisporula</name>
    <dbReference type="NCBI Taxonomy" id="703511"/>
    <lineage>
        <taxon>Eukaryota</taxon>
        <taxon>Fungi</taxon>
        <taxon>Dikarya</taxon>
        <taxon>Ascomycota</taxon>
        <taxon>Pezizomycotina</taxon>
        <taxon>Dothideomycetes</taxon>
        <taxon>Dothideomycetes incertae sedis</taxon>
        <taxon>Phaeotrichales</taxon>
        <taxon>Phaeotrichaceae</taxon>
        <taxon>Trichodelitschia</taxon>
    </lineage>
</organism>
<name>A0A6G1I2U4_9PEZI</name>
<sequence length="343" mass="39470">MAPYIVPLRIPKGIIEHSPSVRVTLWTERQWRQWVSSIEATCRTWGLWDYLQGFEAIDESNEEHVSLDHELRVWLMKRLSPQLRSRIGMENFYDIPTAPALFNKIKDEILRRSLNDITRKAAQMNEDRKRKRDKEETDERGNGKKARTEQPQRDRPTGAEASNASFDMAQNLALTVGEGLTKNDWDYGHCTTEHICNRLELFDNYTPALTGIRVTLPLGRFFVAQGFGSVTLTFAGTGRKVTLPNVFYVPESPINEVSSNRVRVHQGIWLNNKDMTFRSMANDAIIGHADVKQGVTVFRLKPHSSQQVEQEPAEESQQHLEQESAEEFEPEIKQEFQGFRRTA</sequence>
<dbReference type="Proteomes" id="UP000799640">
    <property type="component" value="Unassembled WGS sequence"/>
</dbReference>
<feature type="region of interest" description="Disordered" evidence="1">
    <location>
        <begin position="120"/>
        <end position="164"/>
    </location>
</feature>
<evidence type="ECO:0000259" key="2">
    <source>
        <dbReference type="Pfam" id="PF22936"/>
    </source>
</evidence>
<dbReference type="AlphaFoldDB" id="A0A6G1I2U4"/>
<feature type="region of interest" description="Disordered" evidence="1">
    <location>
        <begin position="303"/>
        <end position="343"/>
    </location>
</feature>
<feature type="domain" description="Retrovirus-related Pol polyprotein from transposon TNT 1-94-like beta-barrel" evidence="2">
    <location>
        <begin position="191"/>
        <end position="259"/>
    </location>
</feature>
<keyword evidence="4" id="KW-1185">Reference proteome</keyword>
<evidence type="ECO:0000313" key="4">
    <source>
        <dbReference type="Proteomes" id="UP000799640"/>
    </source>
</evidence>